<keyword evidence="1" id="KW-0808">Transferase</keyword>
<dbReference type="Gene3D" id="3.40.50.300">
    <property type="entry name" value="P-loop containing nucleotide triphosphate hydrolases"/>
    <property type="match status" value="1"/>
</dbReference>
<dbReference type="GO" id="GO:0009360">
    <property type="term" value="C:DNA polymerase III complex"/>
    <property type="evidence" value="ECO:0007669"/>
    <property type="project" value="TreeGrafter"/>
</dbReference>
<dbReference type="PANTHER" id="PTHR11669:SF8">
    <property type="entry name" value="DNA POLYMERASE III SUBUNIT DELTA"/>
    <property type="match status" value="1"/>
</dbReference>
<dbReference type="EC" id="2.7.7.7" evidence="1"/>
<dbReference type="InterPro" id="IPR050238">
    <property type="entry name" value="DNA_Rep/Repair_Clamp_Loader"/>
</dbReference>
<dbReference type="NCBIfam" id="NF005677">
    <property type="entry name" value="PRK07471.1"/>
    <property type="match status" value="1"/>
</dbReference>
<protein>
    <submittedName>
        <fullName evidence="1">DNA polymerase III subunit delta</fullName>
        <ecNumber evidence="1">2.7.7.7</ecNumber>
    </submittedName>
</protein>
<gene>
    <name evidence="1" type="ORF">GV832_00895</name>
</gene>
<name>A0AAE4Y9U1_9RHOB</name>
<dbReference type="GO" id="GO:0003887">
    <property type="term" value="F:DNA-directed DNA polymerase activity"/>
    <property type="evidence" value="ECO:0007669"/>
    <property type="project" value="UniProtKB-EC"/>
</dbReference>
<organism evidence="1 2">
    <name type="scientific">Stagnihabitans tardus</name>
    <dbReference type="NCBI Taxonomy" id="2699202"/>
    <lineage>
        <taxon>Bacteria</taxon>
        <taxon>Pseudomonadati</taxon>
        <taxon>Pseudomonadota</taxon>
        <taxon>Alphaproteobacteria</taxon>
        <taxon>Rhodobacterales</taxon>
        <taxon>Paracoccaceae</taxon>
        <taxon>Stagnihabitans</taxon>
    </lineage>
</organism>
<dbReference type="RefSeq" id="WP_168772925.1">
    <property type="nucleotide sequence ID" value="NZ_JAABNR010000001.1"/>
</dbReference>
<dbReference type="InterPro" id="IPR027417">
    <property type="entry name" value="P-loop_NTPase"/>
</dbReference>
<evidence type="ECO:0000313" key="2">
    <source>
        <dbReference type="Proteomes" id="UP001193501"/>
    </source>
</evidence>
<dbReference type="AlphaFoldDB" id="A0AAE4Y9U1"/>
<dbReference type="EMBL" id="JAABNR010000001">
    <property type="protein sequence ID" value="NBZ86125.1"/>
    <property type="molecule type" value="Genomic_DNA"/>
</dbReference>
<proteinExistence type="predicted"/>
<evidence type="ECO:0000313" key="1">
    <source>
        <dbReference type="EMBL" id="NBZ86125.1"/>
    </source>
</evidence>
<dbReference type="SUPFAM" id="SSF52540">
    <property type="entry name" value="P-loop containing nucleoside triphosphate hydrolases"/>
    <property type="match status" value="1"/>
</dbReference>
<dbReference type="CDD" id="cd06262">
    <property type="entry name" value="metallo-hydrolase-like_MBL-fold"/>
    <property type="match status" value="1"/>
</dbReference>
<comment type="caution">
    <text evidence="1">The sequence shown here is derived from an EMBL/GenBank/DDBJ whole genome shotgun (WGS) entry which is preliminary data.</text>
</comment>
<dbReference type="Proteomes" id="UP001193501">
    <property type="component" value="Unassembled WGS sequence"/>
</dbReference>
<dbReference type="GO" id="GO:0006261">
    <property type="term" value="P:DNA-templated DNA replication"/>
    <property type="evidence" value="ECO:0007669"/>
    <property type="project" value="TreeGrafter"/>
</dbReference>
<accession>A0AAE4Y9U1</accession>
<reference evidence="1" key="1">
    <citation type="submission" date="2020-01" db="EMBL/GenBank/DDBJ databases">
        <authorList>
            <person name="Chen W.-M."/>
        </authorList>
    </citation>
    <scope>NUCLEOTIDE SEQUENCE</scope>
    <source>
        <strain evidence="1">CYK-10</strain>
    </source>
</reference>
<dbReference type="Pfam" id="PF13177">
    <property type="entry name" value="DNA_pol3_delta2"/>
    <property type="match status" value="1"/>
</dbReference>
<keyword evidence="1" id="KW-0548">Nucleotidyltransferase</keyword>
<keyword evidence="2" id="KW-1185">Reference proteome</keyword>
<sequence length="370" mass="40475">MTEPLEPDRLEGAPHPRETHVLLGHEKAEALFLDAFNSGRMHHAWLITGPKGVGKATLAWRIARFLLATPEDEGMFAPPPPRSLDIPEDHPVSHRLLALSEPRLFLLRRPWDDKGEKLRAEITVDETRALRNFLGLSAADGGRRVVIIDAADDLNRNAANAILKLLEEPPPKVTFLLVTHQPAGLLPTIRSRTRDLRLMALSAPNLARAMEAAGAGVIDPAPLAELAGGSVGEAFRLTHLNGLALYAALVRLIETLPRLDRSLARQLADQAADRKRPEAFDLTVTLIDLFLARLARAGTTREIPPEAAPGEAALIERLAQDPGMARDWADLAQHLGLRARAARAVNLDPSALILDMFLRMEETAALISQR</sequence>
<dbReference type="PANTHER" id="PTHR11669">
    <property type="entry name" value="REPLICATION FACTOR C / DNA POLYMERASE III GAMMA-TAU SUBUNIT"/>
    <property type="match status" value="1"/>
</dbReference>